<protein>
    <recommendedName>
        <fullName evidence="3">DUF1643 domain-containing protein</fullName>
    </recommendedName>
</protein>
<sequence>MKNQLICLPENDQHKRFILAKKGKKNLLVIGLNPSTANEKALDSTSKNINQIALNNGFDGWLLVNLYPQRSSKPVDLDITEDKTLFWQNIHWIKHILDRDQFQIHEAWLCWGDGVDTMGRYYLKQAAGYLYRELKDFKFSYNVIGTTRSGNPCHPSPQSVNCHIGPVDKVKFEKFDFQNYVKSVKLEPEIKLNGLEFK</sequence>
<dbReference type="RefSeq" id="WP_107013820.1">
    <property type="nucleotide sequence ID" value="NZ_CP028136.1"/>
</dbReference>
<gene>
    <name evidence="1" type="ORF">C7S20_18350</name>
</gene>
<evidence type="ECO:0000313" key="2">
    <source>
        <dbReference type="Proteomes" id="UP000241507"/>
    </source>
</evidence>
<keyword evidence="2" id="KW-1185">Reference proteome</keyword>
<name>A0A2R3Z9V8_9FLAO</name>
<proteinExistence type="predicted"/>
<accession>A0A2R3Z9V8</accession>
<organism evidence="1 2">
    <name type="scientific">Christiangramia fulva</name>
    <dbReference type="NCBI Taxonomy" id="2126553"/>
    <lineage>
        <taxon>Bacteria</taxon>
        <taxon>Pseudomonadati</taxon>
        <taxon>Bacteroidota</taxon>
        <taxon>Flavobacteriia</taxon>
        <taxon>Flavobacteriales</taxon>
        <taxon>Flavobacteriaceae</taxon>
        <taxon>Christiangramia</taxon>
    </lineage>
</organism>
<dbReference type="Pfam" id="PF07799">
    <property type="entry name" value="DUF1643"/>
    <property type="match status" value="1"/>
</dbReference>
<dbReference type="Proteomes" id="UP000241507">
    <property type="component" value="Chromosome"/>
</dbReference>
<dbReference type="AlphaFoldDB" id="A0A2R3Z9V8"/>
<dbReference type="KEGG" id="grs:C7S20_18350"/>
<evidence type="ECO:0000313" key="1">
    <source>
        <dbReference type="EMBL" id="AVR47050.1"/>
    </source>
</evidence>
<dbReference type="InterPro" id="IPR012441">
    <property type="entry name" value="DUF1643"/>
</dbReference>
<dbReference type="OrthoDB" id="9807577at2"/>
<reference evidence="2" key="1">
    <citation type="submission" date="2018-03" db="EMBL/GenBank/DDBJ databases">
        <title>Gramella fulva sp. nov., isolated from a dry surface of tidal flat.</title>
        <authorList>
            <person name="Hwang S.H."/>
            <person name="Hwang W.M."/>
            <person name="Kang K."/>
            <person name="Ahn T.-Y."/>
        </authorList>
    </citation>
    <scope>NUCLEOTIDE SEQUENCE [LARGE SCALE GENOMIC DNA]</scope>
    <source>
        <strain evidence="2">SH35</strain>
    </source>
</reference>
<dbReference type="EMBL" id="CP028136">
    <property type="protein sequence ID" value="AVR47050.1"/>
    <property type="molecule type" value="Genomic_DNA"/>
</dbReference>
<evidence type="ECO:0008006" key="3">
    <source>
        <dbReference type="Google" id="ProtNLM"/>
    </source>
</evidence>